<evidence type="ECO:0000313" key="5">
    <source>
        <dbReference type="Proteomes" id="UP000694415"/>
    </source>
</evidence>
<keyword evidence="3" id="KW-0677">Repeat</keyword>
<protein>
    <submittedName>
        <fullName evidence="4">Uncharacterized protein</fullName>
    </submittedName>
</protein>
<dbReference type="PIRSF" id="PIRSF038286">
    <property type="entry name" value="PRAME"/>
    <property type="match status" value="1"/>
</dbReference>
<dbReference type="GO" id="GO:0008284">
    <property type="term" value="P:positive regulation of cell population proliferation"/>
    <property type="evidence" value="ECO:0007669"/>
    <property type="project" value="InterPro"/>
</dbReference>
<accession>A0A8C6HQB2</accession>
<dbReference type="GO" id="GO:0045892">
    <property type="term" value="P:negative regulation of DNA-templated transcription"/>
    <property type="evidence" value="ECO:0007669"/>
    <property type="project" value="InterPro"/>
</dbReference>
<evidence type="ECO:0000256" key="2">
    <source>
        <dbReference type="ARBA" id="ARBA00022614"/>
    </source>
</evidence>
<organism evidence="4 5">
    <name type="scientific">Mus spicilegus</name>
    <name type="common">Mound-building mouse</name>
    <dbReference type="NCBI Taxonomy" id="10103"/>
    <lineage>
        <taxon>Eukaryota</taxon>
        <taxon>Metazoa</taxon>
        <taxon>Chordata</taxon>
        <taxon>Craniata</taxon>
        <taxon>Vertebrata</taxon>
        <taxon>Euteleostomi</taxon>
        <taxon>Mammalia</taxon>
        <taxon>Eutheria</taxon>
        <taxon>Euarchontoglires</taxon>
        <taxon>Glires</taxon>
        <taxon>Rodentia</taxon>
        <taxon>Myomorpha</taxon>
        <taxon>Muroidea</taxon>
        <taxon>Muridae</taxon>
        <taxon>Murinae</taxon>
        <taxon>Mus</taxon>
        <taxon>Mus</taxon>
    </lineage>
</organism>
<dbReference type="GeneTree" id="ENSGT01030000234531"/>
<comment type="similarity">
    <text evidence="1">Belongs to the PRAME family.</text>
</comment>
<dbReference type="PANTHER" id="PTHR14224">
    <property type="entry name" value="SIMILAR TO PREFERENTIALLY EXPRESSED ANTIGEN IN MELANOMA-LIKE 3"/>
    <property type="match status" value="1"/>
</dbReference>
<dbReference type="InterPro" id="IPR026271">
    <property type="entry name" value="PRAME"/>
</dbReference>
<dbReference type="GO" id="GO:0045596">
    <property type="term" value="P:negative regulation of cell differentiation"/>
    <property type="evidence" value="ECO:0007669"/>
    <property type="project" value="InterPro"/>
</dbReference>
<reference evidence="4" key="2">
    <citation type="submission" date="2025-09" db="UniProtKB">
        <authorList>
            <consortium name="Ensembl"/>
        </authorList>
    </citation>
    <scope>IDENTIFICATION</scope>
</reference>
<dbReference type="GO" id="GO:0043066">
    <property type="term" value="P:negative regulation of apoptotic process"/>
    <property type="evidence" value="ECO:0007669"/>
    <property type="project" value="InterPro"/>
</dbReference>
<dbReference type="Gene3D" id="3.80.10.10">
    <property type="entry name" value="Ribonuclease Inhibitor"/>
    <property type="match status" value="1"/>
</dbReference>
<dbReference type="Proteomes" id="UP000694415">
    <property type="component" value="Unplaced"/>
</dbReference>
<dbReference type="Ensembl" id="ENSMSIT00000030687.1">
    <property type="protein sequence ID" value="ENSMSIP00000024328.1"/>
    <property type="gene ID" value="ENSMSIG00000020559.1"/>
</dbReference>
<keyword evidence="2" id="KW-0433">Leucine-rich repeat</keyword>
<evidence type="ECO:0000256" key="3">
    <source>
        <dbReference type="ARBA" id="ARBA00022737"/>
    </source>
</evidence>
<evidence type="ECO:0000256" key="1">
    <source>
        <dbReference type="ARBA" id="ARBA00009608"/>
    </source>
</evidence>
<reference evidence="4" key="1">
    <citation type="submission" date="2025-08" db="UniProtKB">
        <authorList>
            <consortium name="Ensembl"/>
        </authorList>
    </citation>
    <scope>IDENTIFICATION</scope>
</reference>
<dbReference type="FunFam" id="3.80.10.10:FF:000475">
    <property type="entry name" value="Predicted gene 10436"/>
    <property type="match status" value="1"/>
</dbReference>
<proteinExistence type="inferred from homology"/>
<sequence length="485" mass="56119">NDSFKEDTMNVNSPPTLMKLASQRLLREEALAISALKDLPNMLFPVMFEEAFINGHTKILKAMIPLWPFPYFFLGMMIKNLTLDTLKDVLQGIDILISKVVHSSRCKLKEIKWKNTDYGLQGIWPGSHEVDGLSEFMEQKQPDCRVKKELKVITHLKLMEGSLDECATYLLHLAQQRKDSIHLCCRKLKIQGLINATVIEIFKIVHADCIQELELCCLCLEDLEFLNPYLKQINNLIILKLDEIKGTVSMGESRNIDEEKVITLISQLPTLQHLEKLCINDVPFIEGNLKECLRCLKKPLEILCITNCYLLQSDLDYLPYCLNILELKCLDLSNIPLSHLLLEHLRFLFERVRHTLECLILKSCEMGESQFNSLLPAISQCCQLTEVNFYDNSLLFLKKFLHHTAKLSQLTYELYPAPLECCDNRDIILSHRLEKFCPELLNILRAKRQPKDVTFATTQCYNCGGSYVYNLETQHCFFEKYFLLD</sequence>
<dbReference type="AlphaFoldDB" id="A0A8C6HQB2"/>
<name>A0A8C6HQB2_MUSSI</name>
<dbReference type="PANTHER" id="PTHR14224:SF22">
    <property type="entry name" value="OOG4 PROTEIN-RELATED"/>
    <property type="match status" value="1"/>
</dbReference>
<keyword evidence="5" id="KW-1185">Reference proteome</keyword>
<evidence type="ECO:0000313" key="4">
    <source>
        <dbReference type="Ensembl" id="ENSMSIP00000024328.1"/>
    </source>
</evidence>
<dbReference type="InterPro" id="IPR032675">
    <property type="entry name" value="LRR_dom_sf"/>
</dbReference>
<dbReference type="GO" id="GO:0005737">
    <property type="term" value="C:cytoplasm"/>
    <property type="evidence" value="ECO:0007669"/>
    <property type="project" value="TreeGrafter"/>
</dbReference>
<dbReference type="InterPro" id="IPR050694">
    <property type="entry name" value="LRRC14/PRAME"/>
</dbReference>
<dbReference type="SUPFAM" id="SSF52047">
    <property type="entry name" value="RNI-like"/>
    <property type="match status" value="1"/>
</dbReference>